<protein>
    <submittedName>
        <fullName evidence="1">Uncharacterized protein</fullName>
    </submittedName>
</protein>
<name>A0A1H8QMD6_9PROT</name>
<dbReference type="EMBL" id="FOCT01000045">
    <property type="protein sequence ID" value="SEO54973.1"/>
    <property type="molecule type" value="Genomic_DNA"/>
</dbReference>
<gene>
    <name evidence="1" type="ORF">SAMN05216404_1452</name>
</gene>
<proteinExistence type="predicted"/>
<feature type="non-terminal residue" evidence="1">
    <location>
        <position position="37"/>
    </location>
</feature>
<organism evidence="1 2">
    <name type="scientific">Nitrosospira multiformis</name>
    <dbReference type="NCBI Taxonomy" id="1231"/>
    <lineage>
        <taxon>Bacteria</taxon>
        <taxon>Pseudomonadati</taxon>
        <taxon>Pseudomonadota</taxon>
        <taxon>Betaproteobacteria</taxon>
        <taxon>Nitrosomonadales</taxon>
        <taxon>Nitrosomonadaceae</taxon>
        <taxon>Nitrosospira</taxon>
    </lineage>
</organism>
<dbReference type="Proteomes" id="UP000183898">
    <property type="component" value="Unassembled WGS sequence"/>
</dbReference>
<evidence type="ECO:0000313" key="2">
    <source>
        <dbReference type="Proteomes" id="UP000183898"/>
    </source>
</evidence>
<reference evidence="1 2" key="1">
    <citation type="submission" date="2016-10" db="EMBL/GenBank/DDBJ databases">
        <authorList>
            <person name="de Groot N.N."/>
        </authorList>
    </citation>
    <scope>NUCLEOTIDE SEQUENCE [LARGE SCALE GENOMIC DNA]</scope>
    <source>
        <strain evidence="1 2">Nl18</strain>
    </source>
</reference>
<accession>A0A1H8QMD6</accession>
<sequence length="37" mass="4166">MSTETADFDEKRNQRRVTDALNNLLKDAPNSKLKCAA</sequence>
<dbReference type="AlphaFoldDB" id="A0A1H8QMD6"/>
<evidence type="ECO:0000313" key="1">
    <source>
        <dbReference type="EMBL" id="SEO54973.1"/>
    </source>
</evidence>